<protein>
    <recommendedName>
        <fullName evidence="13">Polygalacturonase</fullName>
    </recommendedName>
</protein>
<name>A0A059B617_EUCGR</name>
<feature type="region of interest" description="Disordered" evidence="10">
    <location>
        <begin position="32"/>
        <end position="79"/>
    </location>
</feature>
<evidence type="ECO:0000256" key="2">
    <source>
        <dbReference type="ARBA" id="ARBA00008834"/>
    </source>
</evidence>
<keyword evidence="3" id="KW-0134">Cell wall</keyword>
<dbReference type="InterPro" id="IPR000743">
    <property type="entry name" value="Glyco_hydro_28"/>
</dbReference>
<keyword evidence="6 9" id="KW-0326">Glycosidase</keyword>
<dbReference type="EMBL" id="KK198760">
    <property type="protein sequence ID" value="KCW61351.1"/>
    <property type="molecule type" value="Genomic_DNA"/>
</dbReference>
<dbReference type="AlphaFoldDB" id="A0A059B617"/>
<organism evidence="12">
    <name type="scientific">Eucalyptus grandis</name>
    <name type="common">Flooded gum</name>
    <dbReference type="NCBI Taxonomy" id="71139"/>
    <lineage>
        <taxon>Eukaryota</taxon>
        <taxon>Viridiplantae</taxon>
        <taxon>Streptophyta</taxon>
        <taxon>Embryophyta</taxon>
        <taxon>Tracheophyta</taxon>
        <taxon>Spermatophyta</taxon>
        <taxon>Magnoliopsida</taxon>
        <taxon>eudicotyledons</taxon>
        <taxon>Gunneridae</taxon>
        <taxon>Pentapetalae</taxon>
        <taxon>rosids</taxon>
        <taxon>malvids</taxon>
        <taxon>Myrtales</taxon>
        <taxon>Myrtaceae</taxon>
        <taxon>Myrtoideae</taxon>
        <taxon>Eucalypteae</taxon>
        <taxon>Eucalyptus</taxon>
    </lineage>
</organism>
<evidence type="ECO:0000256" key="6">
    <source>
        <dbReference type="ARBA" id="ARBA00023295"/>
    </source>
</evidence>
<evidence type="ECO:0000256" key="3">
    <source>
        <dbReference type="ARBA" id="ARBA00022512"/>
    </source>
</evidence>
<sequence>MKIVQEVVLIWIVLALFLQNACNVEGRYHYHKSQKKKGSSSTSPVPPPESQDPAPPSPAYSPVPAVPSPPGPDPSNSSSSGIYDVTAFGAVGDGSSDDTPAFTAAWKAACAVESGVVLAPSGHTFMITSTIFSGPCKPGLVFQVDGVLMPPNGPDSWPKADSKNQWLVFYRLDGMTLTGTGTIEGNGEPWWDLPCKPHRGPSGQTASGPCDSPTMIRFFMSSNLAVNGLRIQNSPQFHMKFDGCEGVQIEKLSISSPKLSPNTDGIHLGNTKSVGIYNSMISNGDDCISIGTGCSDINIEGVTCGPSHGISIGSLGANNSQAWVSNITVRNAVIRDSDNGLRIKTWQGGSGSVTDISYENIRMQNVLNSIIVDQYYCSNKVCRNQSSAVYVSGLSYRNIKGTYNMIKPPIRFACSDAVGCTNIRISEVELLPHVGDLVDEPYCWNAFGVQETPTIPPVACLQNW</sequence>
<dbReference type="SUPFAM" id="SSF51126">
    <property type="entry name" value="Pectin lyase-like"/>
    <property type="match status" value="1"/>
</dbReference>
<evidence type="ECO:0000256" key="4">
    <source>
        <dbReference type="ARBA" id="ARBA00022525"/>
    </source>
</evidence>
<dbReference type="GO" id="GO:0005975">
    <property type="term" value="P:carbohydrate metabolic process"/>
    <property type="evidence" value="ECO:0007669"/>
    <property type="project" value="InterPro"/>
</dbReference>
<feature type="active site" evidence="8">
    <location>
        <position position="308"/>
    </location>
</feature>
<evidence type="ECO:0000256" key="1">
    <source>
        <dbReference type="ARBA" id="ARBA00004191"/>
    </source>
</evidence>
<dbReference type="GO" id="GO:0004650">
    <property type="term" value="F:polygalacturonase activity"/>
    <property type="evidence" value="ECO:0007669"/>
    <property type="project" value="InterPro"/>
</dbReference>
<evidence type="ECO:0000256" key="7">
    <source>
        <dbReference type="ARBA" id="ARBA00023316"/>
    </source>
</evidence>
<dbReference type="SMART" id="SM00710">
    <property type="entry name" value="PbH1"/>
    <property type="match status" value="5"/>
</dbReference>
<evidence type="ECO:0000256" key="9">
    <source>
        <dbReference type="RuleBase" id="RU361169"/>
    </source>
</evidence>
<dbReference type="GO" id="GO:0071555">
    <property type="term" value="P:cell wall organization"/>
    <property type="evidence" value="ECO:0007669"/>
    <property type="project" value="UniProtKB-KW"/>
</dbReference>
<dbReference type="InterPro" id="IPR006626">
    <property type="entry name" value="PbH1"/>
</dbReference>
<keyword evidence="7" id="KW-0961">Cell wall biogenesis/degradation</keyword>
<keyword evidence="4" id="KW-0964">Secreted</keyword>
<dbReference type="FunFam" id="2.160.20.10:FF:000012">
    <property type="entry name" value="Polygalacturonase At1g48100 family"/>
    <property type="match status" value="1"/>
</dbReference>
<feature type="chain" id="PRO_5001568166" description="Polygalacturonase" evidence="11">
    <location>
        <begin position="27"/>
        <end position="464"/>
    </location>
</feature>
<feature type="compositionally biased region" description="Pro residues" evidence="10">
    <location>
        <begin position="44"/>
        <end position="73"/>
    </location>
</feature>
<evidence type="ECO:0000256" key="8">
    <source>
        <dbReference type="PROSITE-ProRule" id="PRU10052"/>
    </source>
</evidence>
<comment type="subcellular location">
    <subcellularLocation>
        <location evidence="1">Secreted</location>
        <location evidence="1">Cell wall</location>
    </subcellularLocation>
</comment>
<dbReference type="Gramene" id="KCW61351">
    <property type="protein sequence ID" value="KCW61351"/>
    <property type="gene ID" value="EUGRSUZ_H04092"/>
</dbReference>
<gene>
    <name evidence="12" type="ORF">EUGRSUZ_H04092</name>
</gene>
<dbReference type="InterPro" id="IPR011050">
    <property type="entry name" value="Pectin_lyase_fold/virulence"/>
</dbReference>
<accession>A0A059B617</accession>
<reference evidence="12" key="1">
    <citation type="submission" date="2013-07" db="EMBL/GenBank/DDBJ databases">
        <title>The genome of Eucalyptus grandis.</title>
        <authorList>
            <person name="Schmutz J."/>
            <person name="Hayes R."/>
            <person name="Myburg A."/>
            <person name="Tuskan G."/>
            <person name="Grattapaglia D."/>
            <person name="Rokhsar D.S."/>
        </authorList>
    </citation>
    <scope>NUCLEOTIDE SEQUENCE</scope>
    <source>
        <tissue evidence="12">Leaf extractions</tissue>
    </source>
</reference>
<dbReference type="Gene3D" id="2.160.20.10">
    <property type="entry name" value="Single-stranded right-handed beta-helix, Pectin lyase-like"/>
    <property type="match status" value="1"/>
</dbReference>
<comment type="similarity">
    <text evidence="2 9">Belongs to the glycosyl hydrolase 28 family.</text>
</comment>
<dbReference type="PANTHER" id="PTHR31375">
    <property type="match status" value="1"/>
</dbReference>
<dbReference type="Pfam" id="PF00295">
    <property type="entry name" value="Glyco_hydro_28"/>
    <property type="match status" value="1"/>
</dbReference>
<evidence type="ECO:0000256" key="10">
    <source>
        <dbReference type="SAM" id="MobiDB-lite"/>
    </source>
</evidence>
<keyword evidence="11" id="KW-0732">Signal</keyword>
<dbReference type="PROSITE" id="PS00502">
    <property type="entry name" value="POLYGALACTURONASE"/>
    <property type="match status" value="1"/>
</dbReference>
<evidence type="ECO:0000256" key="11">
    <source>
        <dbReference type="SAM" id="SignalP"/>
    </source>
</evidence>
<keyword evidence="5 9" id="KW-0378">Hydrolase</keyword>
<proteinExistence type="inferred from homology"/>
<evidence type="ECO:0008006" key="13">
    <source>
        <dbReference type="Google" id="ProtNLM"/>
    </source>
</evidence>
<evidence type="ECO:0000256" key="5">
    <source>
        <dbReference type="ARBA" id="ARBA00022801"/>
    </source>
</evidence>
<evidence type="ECO:0000313" key="12">
    <source>
        <dbReference type="EMBL" id="KCW61351.1"/>
    </source>
</evidence>
<dbReference type="InterPro" id="IPR012334">
    <property type="entry name" value="Pectin_lyas_fold"/>
</dbReference>
<feature type="signal peptide" evidence="11">
    <location>
        <begin position="1"/>
        <end position="26"/>
    </location>
</feature>